<evidence type="ECO:0000313" key="4">
    <source>
        <dbReference type="EMBL" id="KAB4183319.1"/>
    </source>
</evidence>
<dbReference type="InterPro" id="IPR000086">
    <property type="entry name" value="NUDIX_hydrolase_dom"/>
</dbReference>
<accession>A0A174NIY6</accession>
<dbReference type="GO" id="GO:0019693">
    <property type="term" value="P:ribose phosphate metabolic process"/>
    <property type="evidence" value="ECO:0007669"/>
    <property type="project" value="TreeGrafter"/>
</dbReference>
<evidence type="ECO:0000313" key="10">
    <source>
        <dbReference type="Proteomes" id="UP000442334"/>
    </source>
</evidence>
<reference evidence="8 9" key="2">
    <citation type="submission" date="2018-08" db="EMBL/GenBank/DDBJ databases">
        <title>A genome reference for cultivated species of the human gut microbiota.</title>
        <authorList>
            <person name="Zou Y."/>
            <person name="Xue W."/>
            <person name="Luo G."/>
        </authorList>
    </citation>
    <scope>NUCLEOTIDE SEQUENCE [LARGE SCALE GENOMIC DNA]</scope>
    <source>
        <strain evidence="6 9">AM34-25</strain>
        <strain evidence="5 8">AM50-4</strain>
    </source>
</reference>
<dbReference type="EMBL" id="QSIF01000007">
    <property type="protein sequence ID" value="RHC74852.1"/>
    <property type="molecule type" value="Genomic_DNA"/>
</dbReference>
<evidence type="ECO:0000313" key="5">
    <source>
        <dbReference type="EMBL" id="RGZ50938.1"/>
    </source>
</evidence>
<dbReference type="Proteomes" id="UP000283684">
    <property type="component" value="Unassembled WGS sequence"/>
</dbReference>
<name>A0A174NIY6_BACUN</name>
<evidence type="ECO:0000313" key="7">
    <source>
        <dbReference type="Proteomes" id="UP000095788"/>
    </source>
</evidence>
<dbReference type="EC" id="3.6.1.13" evidence="3"/>
<evidence type="ECO:0000313" key="3">
    <source>
        <dbReference type="EMBL" id="CUP46588.1"/>
    </source>
</evidence>
<evidence type="ECO:0000259" key="2">
    <source>
        <dbReference type="PROSITE" id="PS51462"/>
    </source>
</evidence>
<feature type="domain" description="Nudix hydrolase" evidence="2">
    <location>
        <begin position="40"/>
        <end position="169"/>
    </location>
</feature>
<reference evidence="4 10" key="3">
    <citation type="journal article" date="2019" name="Nat. Med.">
        <title>A library of human gut bacterial isolates paired with longitudinal multiomics data enables mechanistic microbiome research.</title>
        <authorList>
            <person name="Poyet M."/>
            <person name="Groussin M."/>
            <person name="Gibbons S.M."/>
            <person name="Avila-Pacheco J."/>
            <person name="Jiang X."/>
            <person name="Kearney S.M."/>
            <person name="Perrotta A.R."/>
            <person name="Berdy B."/>
            <person name="Zhao S."/>
            <person name="Lieberman T.D."/>
            <person name="Swanson P.K."/>
            <person name="Smith M."/>
            <person name="Roesemann S."/>
            <person name="Alexander J.E."/>
            <person name="Rich S.A."/>
            <person name="Livny J."/>
            <person name="Vlamakis H."/>
            <person name="Clish C."/>
            <person name="Bullock K."/>
            <person name="Deik A."/>
            <person name="Scott J."/>
            <person name="Pierce K.A."/>
            <person name="Xavier R.J."/>
            <person name="Alm E.J."/>
        </authorList>
    </citation>
    <scope>NUCLEOTIDE SEQUENCE [LARGE SCALE GENOMIC DNA]</scope>
    <source>
        <strain evidence="4 10">BIOML-A21</strain>
    </source>
</reference>
<reference evidence="3 7" key="1">
    <citation type="submission" date="2015-09" db="EMBL/GenBank/DDBJ databases">
        <authorList>
            <consortium name="Pathogen Informatics"/>
        </authorList>
    </citation>
    <scope>NUCLEOTIDE SEQUENCE [LARGE SCALE GENOMIC DNA]</scope>
    <source>
        <strain evidence="3 7">2789STDY5834942</strain>
    </source>
</reference>
<dbReference type="PANTHER" id="PTHR11839">
    <property type="entry name" value="UDP/ADP-SUGAR PYROPHOSPHATASE"/>
    <property type="match status" value="1"/>
</dbReference>
<dbReference type="Proteomes" id="UP000284514">
    <property type="component" value="Unassembled WGS sequence"/>
</dbReference>
<evidence type="ECO:0000256" key="1">
    <source>
        <dbReference type="ARBA" id="ARBA00022801"/>
    </source>
</evidence>
<keyword evidence="1 3" id="KW-0378">Hydrolase</keyword>
<dbReference type="GO" id="GO:0006753">
    <property type="term" value="P:nucleoside phosphate metabolic process"/>
    <property type="evidence" value="ECO:0007669"/>
    <property type="project" value="TreeGrafter"/>
</dbReference>
<protein>
    <submittedName>
        <fullName evidence="3">NUDIX hydrolase</fullName>
        <ecNumber evidence="3">3.6.1.13</ecNumber>
    </submittedName>
</protein>
<evidence type="ECO:0000313" key="9">
    <source>
        <dbReference type="Proteomes" id="UP000284514"/>
    </source>
</evidence>
<proteinExistence type="predicted"/>
<dbReference type="EMBL" id="QSEE01000002">
    <property type="protein sequence ID" value="RGZ50938.1"/>
    <property type="molecule type" value="Genomic_DNA"/>
</dbReference>
<dbReference type="Gene3D" id="3.90.79.10">
    <property type="entry name" value="Nucleoside Triphosphate Pyrophosphohydrolase"/>
    <property type="match status" value="1"/>
</dbReference>
<dbReference type="InterPro" id="IPR020084">
    <property type="entry name" value="NUDIX_hydrolase_CS"/>
</dbReference>
<evidence type="ECO:0000313" key="6">
    <source>
        <dbReference type="EMBL" id="RHC74852.1"/>
    </source>
</evidence>
<dbReference type="InterPro" id="IPR015797">
    <property type="entry name" value="NUDIX_hydrolase-like_dom_sf"/>
</dbReference>
<dbReference type="AlphaFoldDB" id="A0A174NIY6"/>
<dbReference type="SUPFAM" id="SSF55811">
    <property type="entry name" value="Nudix"/>
    <property type="match status" value="1"/>
</dbReference>
<dbReference type="Pfam" id="PF00293">
    <property type="entry name" value="NUDIX"/>
    <property type="match status" value="1"/>
</dbReference>
<dbReference type="EMBL" id="WCUA01000020">
    <property type="protein sequence ID" value="KAB4183319.1"/>
    <property type="molecule type" value="Genomic_DNA"/>
</dbReference>
<dbReference type="CDD" id="cd03424">
    <property type="entry name" value="NUDIX_ADPRase_Nudt5_UGPPase_Nudt14"/>
    <property type="match status" value="1"/>
</dbReference>
<dbReference type="RefSeq" id="WP_057281242.1">
    <property type="nucleotide sequence ID" value="NZ_CP072220.1"/>
</dbReference>
<dbReference type="GO" id="GO:0047631">
    <property type="term" value="F:ADP-ribose diphosphatase activity"/>
    <property type="evidence" value="ECO:0007669"/>
    <property type="project" value="UniProtKB-EC"/>
</dbReference>
<dbReference type="PANTHER" id="PTHR11839:SF1">
    <property type="entry name" value="ADP-SUGAR PYROPHOSPHATASE"/>
    <property type="match status" value="1"/>
</dbReference>
<gene>
    <name evidence="3" type="primary">nudF_1</name>
    <name evidence="6" type="ORF">DW831_06770</name>
    <name evidence="5" type="ORF">DW988_03785</name>
    <name evidence="3" type="ORF">ERS852554_00832</name>
    <name evidence="4" type="ORF">GAQ34_16135</name>
</gene>
<dbReference type="EMBL" id="CZBF01000001">
    <property type="protein sequence ID" value="CUP46588.1"/>
    <property type="molecule type" value="Genomic_DNA"/>
</dbReference>
<evidence type="ECO:0000313" key="8">
    <source>
        <dbReference type="Proteomes" id="UP000283684"/>
    </source>
</evidence>
<dbReference type="Proteomes" id="UP000095788">
    <property type="component" value="Unassembled WGS sequence"/>
</dbReference>
<dbReference type="Proteomes" id="UP000442334">
    <property type="component" value="Unassembled WGS sequence"/>
</dbReference>
<dbReference type="PROSITE" id="PS00893">
    <property type="entry name" value="NUDIX_BOX"/>
    <property type="match status" value="1"/>
</dbReference>
<sequence length="178" mass="20538">MKKWRTLSSEYLSRESFLTVRKDRVLTDLGIDIPDFYVVEYPTWVNVIAITEEGHIIIEQQYRHGIDQICSEIPAGCCEEGEQPLDAAKRELKEETGYVGGEWTEYDVYAPNPNTMNNLCHTFLAEGVKKLSEPDQEPTESIAVHLKTKDEVRQMLQDHQIIEGIMAAPLWRYFSEND</sequence>
<dbReference type="PROSITE" id="PS51462">
    <property type="entry name" value="NUDIX"/>
    <property type="match status" value="1"/>
</dbReference>
<organism evidence="3 7">
    <name type="scientific">Bacteroides uniformis</name>
    <dbReference type="NCBI Taxonomy" id="820"/>
    <lineage>
        <taxon>Bacteria</taxon>
        <taxon>Pseudomonadati</taxon>
        <taxon>Bacteroidota</taxon>
        <taxon>Bacteroidia</taxon>
        <taxon>Bacteroidales</taxon>
        <taxon>Bacteroidaceae</taxon>
        <taxon>Bacteroides</taxon>
    </lineage>
</organism>